<keyword evidence="3" id="KW-1185">Reference proteome</keyword>
<evidence type="ECO:0000313" key="2">
    <source>
        <dbReference type="EMBL" id="CAE6869687.1"/>
    </source>
</evidence>
<evidence type="ECO:0000256" key="1">
    <source>
        <dbReference type="SAM" id="MobiDB-lite"/>
    </source>
</evidence>
<dbReference type="Proteomes" id="UP000674425">
    <property type="component" value="Unassembled WGS sequence"/>
</dbReference>
<protein>
    <recommendedName>
        <fullName evidence="4">Tail assembly chaperone</fullName>
    </recommendedName>
</protein>
<sequence>MFVWDSADLDDWYDIYIPGEWPEVRSDSGVLQRPARSKNVFQERIMSAANWPEHPLAAIAKLGPDPEAPSPEELERRREAELKEYQARNVKALKEAVGRAIRGARSSNKRPPKSP</sequence>
<reference evidence="2 3" key="1">
    <citation type="submission" date="2021-02" db="EMBL/GenBank/DDBJ databases">
        <authorList>
            <person name="Vanwijnsberghe S."/>
        </authorList>
    </citation>
    <scope>NUCLEOTIDE SEQUENCE [LARGE SCALE GENOMIC DNA]</scope>
    <source>
        <strain evidence="2 3">R-69658</strain>
    </source>
</reference>
<proteinExistence type="predicted"/>
<name>A0ABN7NDJ6_9BURK</name>
<gene>
    <name evidence="2" type="ORF">R69658_08073</name>
</gene>
<feature type="region of interest" description="Disordered" evidence="1">
    <location>
        <begin position="96"/>
        <end position="115"/>
    </location>
</feature>
<dbReference type="EMBL" id="CAJNAU010000246">
    <property type="protein sequence ID" value="CAE6869687.1"/>
    <property type="molecule type" value="Genomic_DNA"/>
</dbReference>
<evidence type="ECO:0000313" key="3">
    <source>
        <dbReference type="Proteomes" id="UP000674425"/>
    </source>
</evidence>
<evidence type="ECO:0008006" key="4">
    <source>
        <dbReference type="Google" id="ProtNLM"/>
    </source>
</evidence>
<comment type="caution">
    <text evidence="2">The sequence shown here is derived from an EMBL/GenBank/DDBJ whole genome shotgun (WGS) entry which is preliminary data.</text>
</comment>
<accession>A0ABN7NDJ6</accession>
<organism evidence="2 3">
    <name type="scientific">Paraburkholderia aspalathi</name>
    <dbReference type="NCBI Taxonomy" id="1324617"/>
    <lineage>
        <taxon>Bacteria</taxon>
        <taxon>Pseudomonadati</taxon>
        <taxon>Pseudomonadota</taxon>
        <taxon>Betaproteobacteria</taxon>
        <taxon>Burkholderiales</taxon>
        <taxon>Burkholderiaceae</taxon>
        <taxon>Paraburkholderia</taxon>
    </lineage>
</organism>